<dbReference type="PROSITE" id="PS00198">
    <property type="entry name" value="4FE4S_FER_1"/>
    <property type="match status" value="1"/>
</dbReference>
<proteinExistence type="predicted"/>
<dbReference type="STRING" id="294671.YLM1_0482"/>
<dbReference type="EMBL" id="FOTL01000009">
    <property type="protein sequence ID" value="SFL40430.1"/>
    <property type="molecule type" value="Genomic_DNA"/>
</dbReference>
<keyword evidence="4" id="KW-0411">Iron-sulfur</keyword>
<evidence type="ECO:0000256" key="4">
    <source>
        <dbReference type="ARBA" id="ARBA00023014"/>
    </source>
</evidence>
<dbReference type="Pfam" id="PF13237">
    <property type="entry name" value="Fer4_10"/>
    <property type="match status" value="1"/>
</dbReference>
<keyword evidence="8" id="KW-1185">Reference proteome</keyword>
<evidence type="ECO:0000256" key="1">
    <source>
        <dbReference type="ARBA" id="ARBA00022485"/>
    </source>
</evidence>
<feature type="domain" description="4Fe-4S ferredoxin-type" evidence="5">
    <location>
        <begin position="33"/>
        <end position="63"/>
    </location>
</feature>
<dbReference type="GeneID" id="28488782"/>
<evidence type="ECO:0000313" key="6">
    <source>
        <dbReference type="EMBL" id="AMK15039.1"/>
    </source>
</evidence>
<dbReference type="PANTHER" id="PTHR43687:SF5">
    <property type="entry name" value="4FE-4S FERREDOXIN-TYPE DOMAIN-CONTAINING PROTEIN"/>
    <property type="match status" value="1"/>
</dbReference>
<dbReference type="Proteomes" id="UP000066376">
    <property type="component" value="Chromosome"/>
</dbReference>
<dbReference type="SUPFAM" id="SSF54862">
    <property type="entry name" value="4Fe-4S ferredoxins"/>
    <property type="match status" value="1"/>
</dbReference>
<dbReference type="GO" id="GO:0051539">
    <property type="term" value="F:4 iron, 4 sulfur cluster binding"/>
    <property type="evidence" value="ECO:0007669"/>
    <property type="project" value="UniProtKB-KW"/>
</dbReference>
<keyword evidence="2" id="KW-0479">Metal-binding</keyword>
<dbReference type="KEGG" id="mol:YLM1_0482"/>
<dbReference type="EMBL" id="CP014265">
    <property type="protein sequence ID" value="AMK15039.1"/>
    <property type="molecule type" value="Genomic_DNA"/>
</dbReference>
<dbReference type="PATRIC" id="fig|294671.3.peg.498"/>
<name>A0A126QZD7_METOL</name>
<dbReference type="InterPro" id="IPR017900">
    <property type="entry name" value="4Fe4S_Fe_S_CS"/>
</dbReference>
<reference evidence="6 8" key="1">
    <citation type="journal article" date="2016" name="Genome Announc.">
        <title>Draft Genome Sequence of the Rumen Methanogen Methanobrevibacter olleyae YLM1.</title>
        <authorList>
            <person name="Kelly W.J."/>
            <person name="Li D."/>
            <person name="Lambie S.C."/>
            <person name="Cox F."/>
            <person name="Attwood G.T."/>
            <person name="Altermann E."/>
            <person name="Leahy S.C."/>
        </authorList>
    </citation>
    <scope>NUCLEOTIDE SEQUENCE [LARGE SCALE GENOMIC DNA]</scope>
    <source>
        <strain evidence="6 8">YLM1</strain>
    </source>
</reference>
<dbReference type="PROSITE" id="PS51379">
    <property type="entry name" value="4FE4S_FER_2"/>
    <property type="match status" value="2"/>
</dbReference>
<evidence type="ECO:0000313" key="8">
    <source>
        <dbReference type="Proteomes" id="UP000066376"/>
    </source>
</evidence>
<evidence type="ECO:0000313" key="9">
    <source>
        <dbReference type="Proteomes" id="UP000183442"/>
    </source>
</evidence>
<dbReference type="RefSeq" id="WP_067145957.1">
    <property type="nucleotide sequence ID" value="NZ_CP014265.1"/>
</dbReference>
<dbReference type="PANTHER" id="PTHR43687">
    <property type="entry name" value="ADENYLYLSULFATE REDUCTASE, BETA SUBUNIT"/>
    <property type="match status" value="1"/>
</dbReference>
<reference evidence="9" key="4">
    <citation type="submission" date="2016-10" db="EMBL/GenBank/DDBJ databases">
        <authorList>
            <person name="Varghese N."/>
        </authorList>
    </citation>
    <scope>NUCLEOTIDE SEQUENCE [LARGE SCALE GENOMIC DNA]</scope>
    <source>
        <strain evidence="9">DSM 16632</strain>
    </source>
</reference>
<reference evidence="8" key="2">
    <citation type="submission" date="2016-02" db="EMBL/GenBank/DDBJ databases">
        <title>The draft genome sequence of the rumen methanogen Methanobrevibacter olleyae YLM1.</title>
        <authorList>
            <consortium name="New Zealand Agricultural Greenhouse Gas Research Centre/Pastoral Greenhouse Gas Research Consortium"/>
            <person name="Kelly W.J."/>
            <person name="Li D."/>
            <person name="Lambie S.C."/>
            <person name="Attwood G.T."/>
            <person name="Altermann E."/>
            <person name="Leahy S.C."/>
        </authorList>
    </citation>
    <scope>NUCLEOTIDE SEQUENCE [LARGE SCALE GENOMIC DNA]</scope>
    <source>
        <strain evidence="8">YLM1</strain>
    </source>
</reference>
<dbReference type="OrthoDB" id="5583at2157"/>
<dbReference type="AlphaFoldDB" id="A0A126QZD7"/>
<dbReference type="Gene3D" id="3.30.70.20">
    <property type="match status" value="1"/>
</dbReference>
<sequence>MSTVIIDASKCENADCGECVDMCPMEIFSLEGDKIVTDHEDECTLCEVCVDICPNDCITIKDE</sequence>
<evidence type="ECO:0000256" key="3">
    <source>
        <dbReference type="ARBA" id="ARBA00023004"/>
    </source>
</evidence>
<dbReference type="Proteomes" id="UP000183442">
    <property type="component" value="Unassembled WGS sequence"/>
</dbReference>
<keyword evidence="3" id="KW-0408">Iron</keyword>
<dbReference type="InterPro" id="IPR050572">
    <property type="entry name" value="Fe-S_Ferredoxin"/>
</dbReference>
<protein>
    <submittedName>
        <fullName evidence="7">4Fe-4S dicluster domain-containing protein</fullName>
    </submittedName>
    <submittedName>
        <fullName evidence="6">4Fe-4S ferredoxin iron-sulfur binding domain-containing protein</fullName>
    </submittedName>
</protein>
<feature type="domain" description="4Fe-4S ferredoxin-type" evidence="5">
    <location>
        <begin position="2"/>
        <end position="32"/>
    </location>
</feature>
<dbReference type="GO" id="GO:0046872">
    <property type="term" value="F:metal ion binding"/>
    <property type="evidence" value="ECO:0007669"/>
    <property type="project" value="UniProtKB-KW"/>
</dbReference>
<evidence type="ECO:0000313" key="7">
    <source>
        <dbReference type="EMBL" id="SFL40430.1"/>
    </source>
</evidence>
<dbReference type="GO" id="GO:0016491">
    <property type="term" value="F:oxidoreductase activity"/>
    <property type="evidence" value="ECO:0007669"/>
    <property type="project" value="UniProtKB-ARBA"/>
</dbReference>
<reference evidence="7" key="3">
    <citation type="submission" date="2016-10" db="EMBL/GenBank/DDBJ databases">
        <authorList>
            <person name="de Groot N.N."/>
        </authorList>
    </citation>
    <scope>NUCLEOTIDE SEQUENCE [LARGE SCALE GENOMIC DNA]</scope>
    <source>
        <strain evidence="7">DSM 16632</strain>
    </source>
</reference>
<evidence type="ECO:0000259" key="5">
    <source>
        <dbReference type="PROSITE" id="PS51379"/>
    </source>
</evidence>
<dbReference type="InterPro" id="IPR017896">
    <property type="entry name" value="4Fe4S_Fe-S-bd"/>
</dbReference>
<accession>A0A126QZD7</accession>
<gene>
    <name evidence="7" type="ORF">SAMN02910297_00801</name>
    <name evidence="6" type="ORF">YLM1_0482</name>
</gene>
<evidence type="ECO:0000256" key="2">
    <source>
        <dbReference type="ARBA" id="ARBA00022723"/>
    </source>
</evidence>
<organism evidence="6 8">
    <name type="scientific">Methanobrevibacter olleyae</name>
    <dbReference type="NCBI Taxonomy" id="294671"/>
    <lineage>
        <taxon>Archaea</taxon>
        <taxon>Methanobacteriati</taxon>
        <taxon>Methanobacteriota</taxon>
        <taxon>Methanomada group</taxon>
        <taxon>Methanobacteria</taxon>
        <taxon>Methanobacteriales</taxon>
        <taxon>Methanobacteriaceae</taxon>
        <taxon>Methanobrevibacter</taxon>
    </lineage>
</organism>
<keyword evidence="1" id="KW-0004">4Fe-4S</keyword>